<keyword evidence="2" id="KW-1185">Reference proteome</keyword>
<protein>
    <submittedName>
        <fullName evidence="1">Uncharacterized protein</fullName>
    </submittedName>
</protein>
<sequence length="65" mass="7111">MGGFVEALRDRVRKARARVVEATREGDVFEKAAAEDELDDALRIARKHGVAVEEEEEGDARGSAV</sequence>
<dbReference type="EMBL" id="CP060828">
    <property type="protein sequence ID" value="QNP76145.1"/>
    <property type="molecule type" value="Genomic_DNA"/>
</dbReference>
<dbReference type="KEGG" id="sroi:IAG44_39195"/>
<name>A0A7H0ITM9_9ACTN</name>
<dbReference type="Proteomes" id="UP000516052">
    <property type="component" value="Chromosome"/>
</dbReference>
<evidence type="ECO:0000313" key="2">
    <source>
        <dbReference type="Proteomes" id="UP000516052"/>
    </source>
</evidence>
<organism evidence="1 2">
    <name type="scientific">Streptomyces roseirectus</name>
    <dbReference type="NCBI Taxonomy" id="2768066"/>
    <lineage>
        <taxon>Bacteria</taxon>
        <taxon>Bacillati</taxon>
        <taxon>Actinomycetota</taxon>
        <taxon>Actinomycetes</taxon>
        <taxon>Kitasatosporales</taxon>
        <taxon>Streptomycetaceae</taxon>
        <taxon>Streptomyces</taxon>
    </lineage>
</organism>
<proteinExistence type="predicted"/>
<gene>
    <name evidence="1" type="ORF">IAG44_39195</name>
</gene>
<accession>A0A7H0ITM9</accession>
<evidence type="ECO:0000313" key="1">
    <source>
        <dbReference type="EMBL" id="QNP76145.1"/>
    </source>
</evidence>
<dbReference type="AlphaFoldDB" id="A0A7H0ITM9"/>
<reference evidence="1 2" key="1">
    <citation type="submission" date="2020-08" db="EMBL/GenBank/DDBJ databases">
        <title>A novel species.</title>
        <authorList>
            <person name="Gao J."/>
        </authorList>
    </citation>
    <scope>NUCLEOTIDE SEQUENCE [LARGE SCALE GENOMIC DNA]</scope>
    <source>
        <strain evidence="1 2">CRXT-G-22</strain>
    </source>
</reference>